<keyword evidence="2" id="KW-1185">Reference proteome</keyword>
<name>A0ACB9RGW2_9MYRT</name>
<evidence type="ECO:0000313" key="1">
    <source>
        <dbReference type="EMBL" id="KAI4377486.1"/>
    </source>
</evidence>
<proteinExistence type="predicted"/>
<protein>
    <submittedName>
        <fullName evidence="1">Uncharacterized protein</fullName>
    </submittedName>
</protein>
<gene>
    <name evidence="1" type="ORF">MLD38_015100</name>
</gene>
<comment type="caution">
    <text evidence="1">The sequence shown here is derived from an EMBL/GenBank/DDBJ whole genome shotgun (WGS) entry which is preliminary data.</text>
</comment>
<reference evidence="2" key="1">
    <citation type="journal article" date="2023" name="Front. Plant Sci.">
        <title>Chromosomal-level genome assembly of Melastoma candidum provides insights into trichome evolution.</title>
        <authorList>
            <person name="Zhong Y."/>
            <person name="Wu W."/>
            <person name="Sun C."/>
            <person name="Zou P."/>
            <person name="Liu Y."/>
            <person name="Dai S."/>
            <person name="Zhou R."/>
        </authorList>
    </citation>
    <scope>NUCLEOTIDE SEQUENCE [LARGE SCALE GENOMIC DNA]</scope>
</reference>
<evidence type="ECO:0000313" key="2">
    <source>
        <dbReference type="Proteomes" id="UP001057402"/>
    </source>
</evidence>
<dbReference type="EMBL" id="CM042883">
    <property type="protein sequence ID" value="KAI4377486.1"/>
    <property type="molecule type" value="Genomic_DNA"/>
</dbReference>
<accession>A0ACB9RGW2</accession>
<organism evidence="1 2">
    <name type="scientific">Melastoma candidum</name>
    <dbReference type="NCBI Taxonomy" id="119954"/>
    <lineage>
        <taxon>Eukaryota</taxon>
        <taxon>Viridiplantae</taxon>
        <taxon>Streptophyta</taxon>
        <taxon>Embryophyta</taxon>
        <taxon>Tracheophyta</taxon>
        <taxon>Spermatophyta</taxon>
        <taxon>Magnoliopsida</taxon>
        <taxon>eudicotyledons</taxon>
        <taxon>Gunneridae</taxon>
        <taxon>Pentapetalae</taxon>
        <taxon>rosids</taxon>
        <taxon>malvids</taxon>
        <taxon>Myrtales</taxon>
        <taxon>Melastomataceae</taxon>
        <taxon>Melastomatoideae</taxon>
        <taxon>Melastomateae</taxon>
        <taxon>Melastoma</taxon>
    </lineage>
</organism>
<sequence length="307" mass="33581">MYRSAARKALLLRCGGPPPPQSLLRAVPNQWLRLSTSAGTGQSATAPNHPHAKPETPYYVDSTATYPHRPPLSSSSAGPHEGKRGERKRVVLGYQEEQARVLSAALLHVKTLGWSEAAMIAGAKEAGLSPAIVGSFPRKGAALVEYFMDDCLQRFIDIIDSGEDLNGLIPSERVSKLVRLRLEMQSPYISKWAEALAIQAQPLNVPSSFKQRAMLIDEIWHAAGDESSDVDWYVKRTVLGGIYSTTEVYMLTDSSPGFRDTWAFLNNRVKDAFDLKKTFQEASYLAEAVGAGVGSSLQGFVKNVMRG</sequence>
<dbReference type="Proteomes" id="UP001057402">
    <property type="component" value="Chromosome 4"/>
</dbReference>